<dbReference type="GO" id="GO:0005524">
    <property type="term" value="F:ATP binding"/>
    <property type="evidence" value="ECO:0007669"/>
    <property type="project" value="InterPro"/>
</dbReference>
<accession>A0A512JFC8</accession>
<dbReference type="GO" id="GO:0046917">
    <property type="term" value="F:triphosphoribosyl-dephospho-CoA synthase activity"/>
    <property type="evidence" value="ECO:0007669"/>
    <property type="project" value="InterPro"/>
</dbReference>
<dbReference type="AlphaFoldDB" id="A0A512JFC8"/>
<evidence type="ECO:0000313" key="1">
    <source>
        <dbReference type="EMBL" id="GEP08642.1"/>
    </source>
</evidence>
<dbReference type="PANTHER" id="PTHR42280:SF1">
    <property type="entry name" value="CITG FAMILY PROTEIN"/>
    <property type="match status" value="1"/>
</dbReference>
<proteinExistence type="predicted"/>
<dbReference type="Proteomes" id="UP000321750">
    <property type="component" value="Unassembled WGS sequence"/>
</dbReference>
<organism evidence="1 2">
    <name type="scientific">Methylobacterium gnaphalii</name>
    <dbReference type="NCBI Taxonomy" id="1010610"/>
    <lineage>
        <taxon>Bacteria</taxon>
        <taxon>Pseudomonadati</taxon>
        <taxon>Pseudomonadota</taxon>
        <taxon>Alphaproteobacteria</taxon>
        <taxon>Hyphomicrobiales</taxon>
        <taxon>Methylobacteriaceae</taxon>
        <taxon>Methylobacterium</taxon>
    </lineage>
</organism>
<dbReference type="PANTHER" id="PTHR42280">
    <property type="entry name" value="CITG FAMILY PROTEIN"/>
    <property type="match status" value="1"/>
</dbReference>
<gene>
    <name evidence="1" type="ORF">MGN01_04870</name>
</gene>
<comment type="caution">
    <text evidence="1">The sequence shown here is derived from an EMBL/GenBank/DDBJ whole genome shotgun (WGS) entry which is preliminary data.</text>
</comment>
<protein>
    <submittedName>
        <fullName evidence="1">Triphosphoribosyl-dephospho-CoA synthase</fullName>
    </submittedName>
</protein>
<dbReference type="Pfam" id="PF01874">
    <property type="entry name" value="CitG"/>
    <property type="match status" value="1"/>
</dbReference>
<dbReference type="InterPro" id="IPR002736">
    <property type="entry name" value="CitG"/>
</dbReference>
<dbReference type="Gene3D" id="1.10.4200.10">
    <property type="entry name" value="Triphosphoribosyl-dephospho-CoA protein"/>
    <property type="match status" value="1"/>
</dbReference>
<keyword evidence="2" id="KW-1185">Reference proteome</keyword>
<name>A0A512JFC8_9HYPH</name>
<sequence length="281" mass="29051">MSGAALSSAMVADLYRAACLAELDALKVGNVHAYAPGHRMEVADFLTSAEVSAPHLARAGARIGERVHGGVEATMSAVGQNTNLGILLLCAPLALAAEEEGSLGVNLGLALDTLDESDGAQVFAAIRRANPGGLGQAERHDVTTDGPAVTLGSAMAEAAARDRIARAYVTGFEDVFEIGLPALTAARRQGLTAPWTTTAVHLAFLTSVPDSHIARKYGADKAERVRQEAAAALGRIDLRTEPVAALLAHDRLLKDAGLNPGTSADFTVGTLFADAILRARG</sequence>
<dbReference type="EMBL" id="BJZV01000002">
    <property type="protein sequence ID" value="GEP08642.1"/>
    <property type="molecule type" value="Genomic_DNA"/>
</dbReference>
<evidence type="ECO:0000313" key="2">
    <source>
        <dbReference type="Proteomes" id="UP000321750"/>
    </source>
</evidence>
<reference evidence="1 2" key="1">
    <citation type="submission" date="2019-07" db="EMBL/GenBank/DDBJ databases">
        <title>Whole genome shotgun sequence of Methylobacterium gnaphalii NBRC 107716.</title>
        <authorList>
            <person name="Hosoyama A."/>
            <person name="Uohara A."/>
            <person name="Ohji S."/>
            <person name="Ichikawa N."/>
        </authorList>
    </citation>
    <scope>NUCLEOTIDE SEQUENCE [LARGE SCALE GENOMIC DNA]</scope>
    <source>
        <strain evidence="1 2">NBRC 107716</strain>
    </source>
</reference>